<evidence type="ECO:0000256" key="1">
    <source>
        <dbReference type="ARBA" id="ARBA00004651"/>
    </source>
</evidence>
<evidence type="ECO:0000313" key="10">
    <source>
        <dbReference type="Proteomes" id="UP000094056"/>
    </source>
</evidence>
<evidence type="ECO:0000256" key="2">
    <source>
        <dbReference type="ARBA" id="ARBA00022475"/>
    </source>
</evidence>
<dbReference type="EMBL" id="MAYW01000081">
    <property type="protein sequence ID" value="ODS32034.1"/>
    <property type="molecule type" value="Genomic_DNA"/>
</dbReference>
<sequence length="459" mass="52140">MRHRPLVGIVLSFVIGISVNYFFYIPFLFVFPAILVTTIVYSCLFILHSRKSNARPAGPFASPTAFWQGRVVGQTKGCVLTLLILTFLTGISYHNLRFSFRATDNISSFVSNEKIPVRLRGVVVSNPIVKYMPGTHLSSLKQRKKVTTFLLQTEAIESRNWKNITGVIKINIYPTKEESASTSNNNYHPFKLKYGNKIKLIGNISKPSTSRNPGQFDYKKYLQRQRPRIEAVASVVSINNIKFLSEGHGNYFLTFVYSTKKKLNNIIDRYVKKRSIPLVSSILLGDREKVPVELIDSFMQTGTIHFLAISGLHVGILVVSLHYFLRLLRFNMKTLAIIIILITFLYAAITGLKTPIIRASIMVATYYGAFIVNRRWDLSNSIVAAVFIILLINPSDLFNVGFQLSVLAVLGIVYISNQIESKVISGNQPSWWRNCKRKKKGTRYGFYLKYIVEKHFVSL</sequence>
<evidence type="ECO:0000259" key="8">
    <source>
        <dbReference type="Pfam" id="PF13567"/>
    </source>
</evidence>
<keyword evidence="2" id="KW-1003">Cell membrane</keyword>
<dbReference type="AlphaFoldDB" id="A0A1E3XAP1"/>
<keyword evidence="5 6" id="KW-0472">Membrane</keyword>
<keyword evidence="4 6" id="KW-1133">Transmembrane helix</keyword>
<proteinExistence type="predicted"/>
<feature type="transmembrane region" description="Helical" evidence="6">
    <location>
        <begin position="304"/>
        <end position="324"/>
    </location>
</feature>
<feature type="domain" description="DUF4131" evidence="8">
    <location>
        <begin position="24"/>
        <end position="226"/>
    </location>
</feature>
<protein>
    <submittedName>
        <fullName evidence="9">Competence protein ComA</fullName>
    </submittedName>
</protein>
<comment type="caution">
    <text evidence="9">The sequence shown here is derived from an EMBL/GenBank/DDBJ whole genome shotgun (WGS) entry which is preliminary data.</text>
</comment>
<dbReference type="NCBIfam" id="TIGR00360">
    <property type="entry name" value="ComEC_N-term"/>
    <property type="match status" value="1"/>
</dbReference>
<gene>
    <name evidence="9" type="primary">comA_1</name>
    <name evidence="9" type="ORF">SCARUB_02854</name>
</gene>
<evidence type="ECO:0000256" key="6">
    <source>
        <dbReference type="SAM" id="Phobius"/>
    </source>
</evidence>
<feature type="transmembrane region" description="Helical" evidence="6">
    <location>
        <begin position="29"/>
        <end position="47"/>
    </location>
</feature>
<dbReference type="Proteomes" id="UP000094056">
    <property type="component" value="Unassembled WGS sequence"/>
</dbReference>
<evidence type="ECO:0000259" key="7">
    <source>
        <dbReference type="Pfam" id="PF03772"/>
    </source>
</evidence>
<accession>A0A1E3XAP1</accession>
<dbReference type="InterPro" id="IPR052159">
    <property type="entry name" value="Competence_DNA_uptake"/>
</dbReference>
<keyword evidence="3 6" id="KW-0812">Transmembrane</keyword>
<reference evidence="9 10" key="1">
    <citation type="submission" date="2016-07" db="EMBL/GenBank/DDBJ databases">
        <title>Draft genome of Scalindua rubra, obtained from a brine-seawater interface in the Red Sea, sheds light on salt adaptation in anammox bacteria.</title>
        <authorList>
            <person name="Speth D.R."/>
            <person name="Lagkouvardos I."/>
            <person name="Wang Y."/>
            <person name="Qian P.-Y."/>
            <person name="Dutilh B.E."/>
            <person name="Jetten M.S."/>
        </authorList>
    </citation>
    <scope>NUCLEOTIDE SEQUENCE [LARGE SCALE GENOMIC DNA]</scope>
    <source>
        <strain evidence="9">BSI-1</strain>
    </source>
</reference>
<evidence type="ECO:0000256" key="3">
    <source>
        <dbReference type="ARBA" id="ARBA00022692"/>
    </source>
</evidence>
<feature type="domain" description="ComEC/Rec2-related protein" evidence="7">
    <location>
        <begin position="282"/>
        <end position="432"/>
    </location>
</feature>
<dbReference type="GO" id="GO:0005886">
    <property type="term" value="C:plasma membrane"/>
    <property type="evidence" value="ECO:0007669"/>
    <property type="project" value="UniProtKB-SubCell"/>
</dbReference>
<organism evidence="9 10">
    <name type="scientific">Candidatus Scalindua rubra</name>
    <dbReference type="NCBI Taxonomy" id="1872076"/>
    <lineage>
        <taxon>Bacteria</taxon>
        <taxon>Pseudomonadati</taxon>
        <taxon>Planctomycetota</taxon>
        <taxon>Candidatus Brocadiia</taxon>
        <taxon>Candidatus Brocadiales</taxon>
        <taxon>Candidatus Scalinduaceae</taxon>
        <taxon>Candidatus Scalindua</taxon>
    </lineage>
</organism>
<evidence type="ECO:0000256" key="5">
    <source>
        <dbReference type="ARBA" id="ARBA00023136"/>
    </source>
</evidence>
<evidence type="ECO:0000256" key="4">
    <source>
        <dbReference type="ARBA" id="ARBA00022989"/>
    </source>
</evidence>
<dbReference type="PANTHER" id="PTHR30619:SF1">
    <property type="entry name" value="RECOMBINATION PROTEIN 2"/>
    <property type="match status" value="1"/>
</dbReference>
<comment type="subcellular location">
    <subcellularLocation>
        <location evidence="1">Cell membrane</location>
        <topology evidence="1">Multi-pass membrane protein</topology>
    </subcellularLocation>
</comment>
<feature type="transmembrane region" description="Helical" evidence="6">
    <location>
        <begin position="5"/>
        <end position="23"/>
    </location>
</feature>
<dbReference type="Pfam" id="PF03772">
    <property type="entry name" value="Competence"/>
    <property type="match status" value="1"/>
</dbReference>
<feature type="transmembrane region" description="Helical" evidence="6">
    <location>
        <begin position="382"/>
        <end position="415"/>
    </location>
</feature>
<dbReference type="PANTHER" id="PTHR30619">
    <property type="entry name" value="DNA INTERNALIZATION/COMPETENCE PROTEIN COMEC/REC2"/>
    <property type="match status" value="1"/>
</dbReference>
<evidence type="ECO:0000313" key="9">
    <source>
        <dbReference type="EMBL" id="ODS32034.1"/>
    </source>
</evidence>
<dbReference type="Pfam" id="PF13567">
    <property type="entry name" value="DUF4131"/>
    <property type="match status" value="1"/>
</dbReference>
<dbReference type="InterPro" id="IPR004477">
    <property type="entry name" value="ComEC_N"/>
</dbReference>
<dbReference type="InterPro" id="IPR025405">
    <property type="entry name" value="DUF4131"/>
</dbReference>
<feature type="transmembrane region" description="Helical" evidence="6">
    <location>
        <begin position="330"/>
        <end position="349"/>
    </location>
</feature>
<name>A0A1E3XAP1_9BACT</name>